<comment type="caution">
    <text evidence="2">The sequence shown here is derived from an EMBL/GenBank/DDBJ whole genome shotgun (WGS) entry which is preliminary data.</text>
</comment>
<dbReference type="Proteomes" id="UP001597119">
    <property type="component" value="Unassembled WGS sequence"/>
</dbReference>
<feature type="transmembrane region" description="Helical" evidence="1">
    <location>
        <begin position="16"/>
        <end position="38"/>
    </location>
</feature>
<keyword evidence="1" id="KW-0472">Membrane</keyword>
<keyword evidence="1" id="KW-0812">Transmembrane</keyword>
<protein>
    <recommendedName>
        <fullName evidence="4">PH domain-containing protein</fullName>
    </recommendedName>
</protein>
<name>A0ABD6C6D6_9EURY</name>
<dbReference type="RefSeq" id="WP_247377627.1">
    <property type="nucleotide sequence ID" value="NZ_JALLGV010000004.1"/>
</dbReference>
<evidence type="ECO:0000313" key="3">
    <source>
        <dbReference type="Proteomes" id="UP001597119"/>
    </source>
</evidence>
<dbReference type="AlphaFoldDB" id="A0ABD6C6D6"/>
<reference evidence="2 3" key="1">
    <citation type="journal article" date="2019" name="Int. J. Syst. Evol. Microbiol.">
        <title>The Global Catalogue of Microorganisms (GCM) 10K type strain sequencing project: providing services to taxonomists for standard genome sequencing and annotation.</title>
        <authorList>
            <consortium name="The Broad Institute Genomics Platform"/>
            <consortium name="The Broad Institute Genome Sequencing Center for Infectious Disease"/>
            <person name="Wu L."/>
            <person name="Ma J."/>
        </authorList>
    </citation>
    <scope>NUCLEOTIDE SEQUENCE [LARGE SCALE GENOMIC DNA]</scope>
    <source>
        <strain evidence="2 3">CGMCC 1.12125</strain>
    </source>
</reference>
<evidence type="ECO:0008006" key="4">
    <source>
        <dbReference type="Google" id="ProtNLM"/>
    </source>
</evidence>
<proteinExistence type="predicted"/>
<keyword evidence="3" id="KW-1185">Reference proteome</keyword>
<accession>A0ABD6C6D6</accession>
<keyword evidence="1" id="KW-1133">Transmembrane helix</keyword>
<dbReference type="EMBL" id="JBHUDJ010000001">
    <property type="protein sequence ID" value="MFD1585374.1"/>
    <property type="molecule type" value="Genomic_DNA"/>
</dbReference>
<organism evidence="2 3">
    <name type="scientific">Halorientalis brevis</name>
    <dbReference type="NCBI Taxonomy" id="1126241"/>
    <lineage>
        <taxon>Archaea</taxon>
        <taxon>Methanobacteriati</taxon>
        <taxon>Methanobacteriota</taxon>
        <taxon>Stenosarchaea group</taxon>
        <taxon>Halobacteria</taxon>
        <taxon>Halobacteriales</taxon>
        <taxon>Haloarculaceae</taxon>
        <taxon>Halorientalis</taxon>
    </lineage>
</organism>
<evidence type="ECO:0000313" key="2">
    <source>
        <dbReference type="EMBL" id="MFD1585374.1"/>
    </source>
</evidence>
<feature type="transmembrane region" description="Helical" evidence="1">
    <location>
        <begin position="109"/>
        <end position="128"/>
    </location>
</feature>
<feature type="transmembrane region" description="Helical" evidence="1">
    <location>
        <begin position="79"/>
        <end position="97"/>
    </location>
</feature>
<feature type="transmembrane region" description="Helical" evidence="1">
    <location>
        <begin position="50"/>
        <end position="72"/>
    </location>
</feature>
<feature type="transmembrane region" description="Helical" evidence="1">
    <location>
        <begin position="161"/>
        <end position="186"/>
    </location>
</feature>
<evidence type="ECO:0000256" key="1">
    <source>
        <dbReference type="SAM" id="Phobius"/>
    </source>
</evidence>
<sequence>MAQRRLGDRLIPSRGLLSVALGVTVGIDVLAALTIAIGRPSTANAVTAPAVAACVGTVFLSTFLIDPANWLWRSRIHDLLVAVPIGVFLVEAAQDWVTVVPQSGVLSDGTALVVMLGALPAGVVRIVADARRVAEICTRESPTVEWTARPPRRAIKRRKSLVFFGGVLVAVGVLADVVSADAAWILGGFIVANVLSTRSGDPDRLRGFAAFSDGLVVEPRAGLHVTVIPWSRLTGYEVTDDALVLYRGRWRGPIHSSKAEIDDLRTVIATLDTHIERTHV</sequence>
<gene>
    <name evidence="2" type="ORF">ACFR9U_00135</name>
</gene>